<dbReference type="EMBL" id="JBANRG010000006">
    <property type="protein sequence ID" value="KAK7465294.1"/>
    <property type="molecule type" value="Genomic_DNA"/>
</dbReference>
<comment type="caution">
    <text evidence="1">The sequence shown here is derived from an EMBL/GenBank/DDBJ whole genome shotgun (WGS) entry which is preliminary data.</text>
</comment>
<evidence type="ECO:0000313" key="2">
    <source>
        <dbReference type="Proteomes" id="UP001498398"/>
    </source>
</evidence>
<dbReference type="SUPFAM" id="SSF56112">
    <property type="entry name" value="Protein kinase-like (PK-like)"/>
    <property type="match status" value="1"/>
</dbReference>
<reference evidence="1 2" key="1">
    <citation type="submission" date="2024-01" db="EMBL/GenBank/DDBJ databases">
        <title>A draft genome for the cacao thread blight pathogen Marasmiellus scandens.</title>
        <authorList>
            <person name="Baruah I.K."/>
            <person name="Leung J."/>
            <person name="Bukari Y."/>
            <person name="Amoako-Attah I."/>
            <person name="Meinhardt L.W."/>
            <person name="Bailey B.A."/>
            <person name="Cohen S.P."/>
        </authorList>
    </citation>
    <scope>NUCLEOTIDE SEQUENCE [LARGE SCALE GENOMIC DNA]</scope>
    <source>
        <strain evidence="1 2">GH-19</strain>
    </source>
</reference>
<protein>
    <recommendedName>
        <fullName evidence="3">Protein kinase domain-containing protein</fullName>
    </recommendedName>
</protein>
<accession>A0ABR1JR42</accession>
<organism evidence="1 2">
    <name type="scientific">Marasmiellus scandens</name>
    <dbReference type="NCBI Taxonomy" id="2682957"/>
    <lineage>
        <taxon>Eukaryota</taxon>
        <taxon>Fungi</taxon>
        <taxon>Dikarya</taxon>
        <taxon>Basidiomycota</taxon>
        <taxon>Agaricomycotina</taxon>
        <taxon>Agaricomycetes</taxon>
        <taxon>Agaricomycetidae</taxon>
        <taxon>Agaricales</taxon>
        <taxon>Marasmiineae</taxon>
        <taxon>Omphalotaceae</taxon>
        <taxon>Marasmiellus</taxon>
    </lineage>
</organism>
<gene>
    <name evidence="1" type="ORF">VKT23_005273</name>
</gene>
<name>A0ABR1JR42_9AGAR</name>
<dbReference type="InterPro" id="IPR011009">
    <property type="entry name" value="Kinase-like_dom_sf"/>
</dbReference>
<keyword evidence="2" id="KW-1185">Reference proteome</keyword>
<dbReference type="Proteomes" id="UP001498398">
    <property type="component" value="Unassembled WGS sequence"/>
</dbReference>
<sequence length="315" mass="36313">MLNINRNVNMDIVPSFKSTYYRGATLHLYLYDPPNPPKDPTCTLEDRGKALLQIKDRYKTSIERRISLPSTHPDISITLDEPIQTGNRHFSHIWTARVRARDISFPELVVAKIFDPVYYDDSDDLVWLDPFSRSDLSVWNEVNSYQRLASMQGKNVPLFYNHFVASLGETHQHRTVNALVMEYINGKDISKIVPRGTQKTVCTEHLDALYTKVLQVHFAIWDLGVQNHDMVPRNVILRVSDSQSRCTCRRREPFCSEEGCPFRSEICCNSEHILVVIVDFEVVKFGELCTLPISPTFMKEAVQQRKKSWLHGLAT</sequence>
<evidence type="ECO:0000313" key="1">
    <source>
        <dbReference type="EMBL" id="KAK7465294.1"/>
    </source>
</evidence>
<evidence type="ECO:0008006" key="3">
    <source>
        <dbReference type="Google" id="ProtNLM"/>
    </source>
</evidence>
<proteinExistence type="predicted"/>